<dbReference type="EMBL" id="BQNB010009629">
    <property type="protein sequence ID" value="GJS66147.1"/>
    <property type="molecule type" value="Genomic_DNA"/>
</dbReference>
<dbReference type="Proteomes" id="UP001151760">
    <property type="component" value="Unassembled WGS sequence"/>
</dbReference>
<comment type="caution">
    <text evidence="1">The sequence shown here is derived from an EMBL/GenBank/DDBJ whole genome shotgun (WGS) entry which is preliminary data.</text>
</comment>
<reference evidence="1" key="2">
    <citation type="submission" date="2022-01" db="EMBL/GenBank/DDBJ databases">
        <authorList>
            <person name="Yamashiro T."/>
            <person name="Shiraishi A."/>
            <person name="Satake H."/>
            <person name="Nakayama K."/>
        </authorList>
    </citation>
    <scope>NUCLEOTIDE SEQUENCE</scope>
</reference>
<accession>A0ABQ4XMV6</accession>
<proteinExistence type="predicted"/>
<evidence type="ECO:0000313" key="1">
    <source>
        <dbReference type="EMBL" id="GJS66147.1"/>
    </source>
</evidence>
<evidence type="ECO:0000313" key="2">
    <source>
        <dbReference type="Proteomes" id="UP001151760"/>
    </source>
</evidence>
<reference evidence="1" key="1">
    <citation type="journal article" date="2022" name="Int. J. Mol. Sci.">
        <title>Draft Genome of Tanacetum Coccineum: Genomic Comparison of Closely Related Tanacetum-Family Plants.</title>
        <authorList>
            <person name="Yamashiro T."/>
            <person name="Shiraishi A."/>
            <person name="Nakayama K."/>
            <person name="Satake H."/>
        </authorList>
    </citation>
    <scope>NUCLEOTIDE SEQUENCE</scope>
</reference>
<keyword evidence="2" id="KW-1185">Reference proteome</keyword>
<sequence length="120" mass="12816">MADIMDLLRLEGPAVQTLKASQLQPLPEQFMLPINRLEDQVVIGETSLSFSLDPLFAGNLVGEASTSGVSAVVTTTALSTTFIQASSVPQIPVANDGFLGARQPTQVPYCRIPLTLHITH</sequence>
<name>A0ABQ4XMV6_9ASTR</name>
<protein>
    <submittedName>
        <fullName evidence="1">Uncharacterized protein</fullName>
    </submittedName>
</protein>
<gene>
    <name evidence="1" type="ORF">Tco_0680711</name>
</gene>
<organism evidence="1 2">
    <name type="scientific">Tanacetum coccineum</name>
    <dbReference type="NCBI Taxonomy" id="301880"/>
    <lineage>
        <taxon>Eukaryota</taxon>
        <taxon>Viridiplantae</taxon>
        <taxon>Streptophyta</taxon>
        <taxon>Embryophyta</taxon>
        <taxon>Tracheophyta</taxon>
        <taxon>Spermatophyta</taxon>
        <taxon>Magnoliopsida</taxon>
        <taxon>eudicotyledons</taxon>
        <taxon>Gunneridae</taxon>
        <taxon>Pentapetalae</taxon>
        <taxon>asterids</taxon>
        <taxon>campanulids</taxon>
        <taxon>Asterales</taxon>
        <taxon>Asteraceae</taxon>
        <taxon>Asteroideae</taxon>
        <taxon>Anthemideae</taxon>
        <taxon>Anthemidinae</taxon>
        <taxon>Tanacetum</taxon>
    </lineage>
</organism>